<evidence type="ECO:0008006" key="3">
    <source>
        <dbReference type="Google" id="ProtNLM"/>
    </source>
</evidence>
<sequence length="473" mass="51091">MRELIEALNAGRPGAGRELAGRLLDAAAGPAEAAERALDGLADVTPRTWLRLDVALRSWWGYRHPGWDGTSALGALVTACSGDGRRREGALMRPCTATDRRLLPVLVIRTADWVRPVRERAQAALARALAEPPTLTAVGVALEMRDWSRGGHVVEVMSEAVRGLAGARSATHLPTRRLAYDLWLDDEALPPDEIVNAALSETDSVARLRCAERVAGGQDVAALQRLLGAKSVPVQVVALTELVKLGRPQHGLPFLTANSSPLRATAQWAARRAGVDPAVRYREGEAVDAGARGRVAGIGECGTAEDLALVETYFEHERPRVRAEAVRAFHRLGGPATTLAPMFVDPAPVVVRAVSRVLRGEPGHVLPNRRLRYLLSAPGWPRHVRRAAFTVAAARGSWPRVEADLLLLLSADPELAGLGRSDLGAWLRTGAAKTYGVPPDETRRRVGELIEAARPLLGDRGARTVRWYLGIYR</sequence>
<gene>
    <name evidence="1" type="ORF">H4W34_002231</name>
</gene>
<dbReference type="RefSeq" id="WP_192759091.1">
    <property type="nucleotide sequence ID" value="NZ_JADBDZ010000001.1"/>
</dbReference>
<name>A0ABR9JPR2_9ACTN</name>
<protein>
    <recommendedName>
        <fullName evidence="3">HEAT repeat protein</fullName>
    </recommendedName>
</protein>
<proteinExistence type="predicted"/>
<organism evidence="1 2">
    <name type="scientific">Actinomadura algeriensis</name>
    <dbReference type="NCBI Taxonomy" id="1679523"/>
    <lineage>
        <taxon>Bacteria</taxon>
        <taxon>Bacillati</taxon>
        <taxon>Actinomycetota</taxon>
        <taxon>Actinomycetes</taxon>
        <taxon>Streptosporangiales</taxon>
        <taxon>Thermomonosporaceae</taxon>
        <taxon>Actinomadura</taxon>
    </lineage>
</organism>
<comment type="caution">
    <text evidence="1">The sequence shown here is derived from an EMBL/GenBank/DDBJ whole genome shotgun (WGS) entry which is preliminary data.</text>
</comment>
<accession>A0ABR9JPR2</accession>
<dbReference type="Proteomes" id="UP000627838">
    <property type="component" value="Unassembled WGS sequence"/>
</dbReference>
<evidence type="ECO:0000313" key="1">
    <source>
        <dbReference type="EMBL" id="MBE1532398.1"/>
    </source>
</evidence>
<keyword evidence="2" id="KW-1185">Reference proteome</keyword>
<dbReference type="EMBL" id="JADBDZ010000001">
    <property type="protein sequence ID" value="MBE1532398.1"/>
    <property type="molecule type" value="Genomic_DNA"/>
</dbReference>
<reference evidence="1 2" key="1">
    <citation type="submission" date="2020-10" db="EMBL/GenBank/DDBJ databases">
        <title>Sequencing the genomes of 1000 actinobacteria strains.</title>
        <authorList>
            <person name="Klenk H.-P."/>
        </authorList>
    </citation>
    <scope>NUCLEOTIDE SEQUENCE [LARGE SCALE GENOMIC DNA]</scope>
    <source>
        <strain evidence="1 2">DSM 46744</strain>
    </source>
</reference>
<evidence type="ECO:0000313" key="2">
    <source>
        <dbReference type="Proteomes" id="UP000627838"/>
    </source>
</evidence>